<dbReference type="InterPro" id="IPR045886">
    <property type="entry name" value="ThiF/MoeB/HesA"/>
</dbReference>
<comment type="catalytic activity">
    <reaction evidence="5">
        <text>[molybdopterin-synthase sulfur-carrier protein]-C-terminal Gly-Gly + ATP + H(+) = [molybdopterin-synthase sulfur-carrier protein]-C-terminal Gly-Gly-AMP + diphosphate</text>
        <dbReference type="Rhea" id="RHEA:43616"/>
        <dbReference type="Rhea" id="RHEA-COMP:12159"/>
        <dbReference type="Rhea" id="RHEA-COMP:12202"/>
        <dbReference type="ChEBI" id="CHEBI:15378"/>
        <dbReference type="ChEBI" id="CHEBI:30616"/>
        <dbReference type="ChEBI" id="CHEBI:33019"/>
        <dbReference type="ChEBI" id="CHEBI:90618"/>
        <dbReference type="ChEBI" id="CHEBI:90778"/>
        <dbReference type="EC" id="2.7.7.80"/>
    </reaction>
</comment>
<evidence type="ECO:0000256" key="8">
    <source>
        <dbReference type="ARBA" id="ARBA00066884"/>
    </source>
</evidence>
<reference evidence="14" key="1">
    <citation type="journal article" date="2014" name="Int. J. Syst. Evol. Microbiol.">
        <title>Complete genome sequence of Corynebacterium casei LMG S-19264T (=DSM 44701T), isolated from a smear-ripened cheese.</title>
        <authorList>
            <consortium name="US DOE Joint Genome Institute (JGI-PGF)"/>
            <person name="Walter F."/>
            <person name="Albersmeier A."/>
            <person name="Kalinowski J."/>
            <person name="Ruckert C."/>
        </authorList>
    </citation>
    <scope>NUCLEOTIDE SEQUENCE</scope>
    <source>
        <strain evidence="14">KCTC 42097</strain>
    </source>
</reference>
<dbReference type="GO" id="GO:0008146">
    <property type="term" value="F:sulfotransferase activity"/>
    <property type="evidence" value="ECO:0007669"/>
    <property type="project" value="TreeGrafter"/>
</dbReference>
<dbReference type="GO" id="GO:0005524">
    <property type="term" value="F:ATP binding"/>
    <property type="evidence" value="ECO:0007669"/>
    <property type="project" value="UniProtKB-KW"/>
</dbReference>
<comment type="caution">
    <text evidence="14">The sequence shown here is derived from an EMBL/GenBank/DDBJ whole genome shotgun (WGS) entry which is preliminary data.</text>
</comment>
<evidence type="ECO:0000256" key="6">
    <source>
        <dbReference type="ARBA" id="ARBA00055169"/>
    </source>
</evidence>
<evidence type="ECO:0000256" key="1">
    <source>
        <dbReference type="ARBA" id="ARBA00009919"/>
    </source>
</evidence>
<keyword evidence="4" id="KW-0067">ATP-binding</keyword>
<dbReference type="FunFam" id="3.40.50.720:FF:000033">
    <property type="entry name" value="Adenylyltransferase and sulfurtransferase MOCS3"/>
    <property type="match status" value="1"/>
</dbReference>
<dbReference type="Proteomes" id="UP000641137">
    <property type="component" value="Unassembled WGS sequence"/>
</dbReference>
<protein>
    <recommendedName>
        <fullName evidence="9">Molybdopterin-synthase adenylyltransferase</fullName>
        <ecNumber evidence="8">2.7.7.80</ecNumber>
    </recommendedName>
    <alternativeName>
        <fullName evidence="12">MoaD protein adenylase</fullName>
    </alternativeName>
    <alternativeName>
        <fullName evidence="10">Molybdopterin-converting factor subunit 1 adenylase</fullName>
    </alternativeName>
    <alternativeName>
        <fullName evidence="11">Sulfur carrier protein MoaD adenylyltransferase</fullName>
    </alternativeName>
</protein>
<comment type="function">
    <text evidence="6">Catalyzes the adenylation by ATP of the carboxyl group of the C-terminal glycine of sulfur carrier protein MoaD.</text>
</comment>
<dbReference type="RefSeq" id="WP_189488694.1">
    <property type="nucleotide sequence ID" value="NZ_BMZO01000003.1"/>
</dbReference>
<evidence type="ECO:0000256" key="4">
    <source>
        <dbReference type="ARBA" id="ARBA00022840"/>
    </source>
</evidence>
<dbReference type="GO" id="GO:0005829">
    <property type="term" value="C:cytosol"/>
    <property type="evidence" value="ECO:0007669"/>
    <property type="project" value="TreeGrafter"/>
</dbReference>
<dbReference type="EC" id="2.7.7.80" evidence="8"/>
<sequence>MTILSEDEIERYARHIVLSEVGGAGQQKLKAARVLVIGAGGLGSPVLLYLAAAGVGKLGIVDDDTVSLSNLQRQVLHETSDIGVPKVESAKTATKALNPHVKINAFNFRLTEENAASIVQTFDILIDGSDNLATRLLCAETCERLGKPLIYAAISRFDGQITVFAPHLNEANPRYRDLFPHMPDEASLPTCAQVGIIGALPGVIGTLAAMEAIKLITGIGKPLIGRLLLYDGLNASFEEILYRRREKS</sequence>
<comment type="subunit">
    <text evidence="7">Homodimer. Forms a stable heterotetrameric complex of 2 MoeB and 2 MoaD during adenylation of MoaD.</text>
</comment>
<evidence type="ECO:0000256" key="9">
    <source>
        <dbReference type="ARBA" id="ARBA00073635"/>
    </source>
</evidence>
<dbReference type="EMBL" id="BMZO01000003">
    <property type="protein sequence ID" value="GHC67057.1"/>
    <property type="molecule type" value="Genomic_DNA"/>
</dbReference>
<evidence type="ECO:0000256" key="5">
    <source>
        <dbReference type="ARBA" id="ARBA00052218"/>
    </source>
</evidence>
<name>A0A8J3GG71_9HYPH</name>
<dbReference type="GO" id="GO:0008641">
    <property type="term" value="F:ubiquitin-like modifier activating enzyme activity"/>
    <property type="evidence" value="ECO:0007669"/>
    <property type="project" value="InterPro"/>
</dbReference>
<feature type="domain" description="THIF-type NAD/FAD binding fold" evidence="13">
    <location>
        <begin position="12"/>
        <end position="244"/>
    </location>
</feature>
<dbReference type="InterPro" id="IPR000594">
    <property type="entry name" value="ThiF_NAD_FAD-bd"/>
</dbReference>
<keyword evidence="3" id="KW-0547">Nucleotide-binding</keyword>
<dbReference type="PANTHER" id="PTHR10953">
    <property type="entry name" value="UBIQUITIN-ACTIVATING ENZYME E1"/>
    <property type="match status" value="1"/>
</dbReference>
<reference evidence="14" key="2">
    <citation type="submission" date="2020-09" db="EMBL/GenBank/DDBJ databases">
        <authorList>
            <person name="Sun Q."/>
            <person name="Kim S."/>
        </authorList>
    </citation>
    <scope>NUCLEOTIDE SEQUENCE</scope>
    <source>
        <strain evidence="14">KCTC 42097</strain>
    </source>
</reference>
<dbReference type="Pfam" id="PF00899">
    <property type="entry name" value="ThiF"/>
    <property type="match status" value="1"/>
</dbReference>
<dbReference type="InterPro" id="IPR035985">
    <property type="entry name" value="Ubiquitin-activating_enz"/>
</dbReference>
<dbReference type="PANTHER" id="PTHR10953:SF102">
    <property type="entry name" value="ADENYLYLTRANSFERASE AND SULFURTRANSFERASE MOCS3"/>
    <property type="match status" value="1"/>
</dbReference>
<evidence type="ECO:0000256" key="11">
    <source>
        <dbReference type="ARBA" id="ARBA00075328"/>
    </source>
</evidence>
<evidence type="ECO:0000256" key="12">
    <source>
        <dbReference type="ARBA" id="ARBA00078531"/>
    </source>
</evidence>
<accession>A0A8J3GG71</accession>
<dbReference type="GO" id="GO:0004792">
    <property type="term" value="F:thiosulfate-cyanide sulfurtransferase activity"/>
    <property type="evidence" value="ECO:0007669"/>
    <property type="project" value="TreeGrafter"/>
</dbReference>
<evidence type="ECO:0000313" key="15">
    <source>
        <dbReference type="Proteomes" id="UP000641137"/>
    </source>
</evidence>
<proteinExistence type="inferred from homology"/>
<keyword evidence="15" id="KW-1185">Reference proteome</keyword>
<dbReference type="SUPFAM" id="SSF69572">
    <property type="entry name" value="Activating enzymes of the ubiquitin-like proteins"/>
    <property type="match status" value="1"/>
</dbReference>
<evidence type="ECO:0000256" key="7">
    <source>
        <dbReference type="ARBA" id="ARBA00063809"/>
    </source>
</evidence>
<comment type="similarity">
    <text evidence="1">Belongs to the HesA/MoeB/ThiF family.</text>
</comment>
<evidence type="ECO:0000259" key="13">
    <source>
        <dbReference type="Pfam" id="PF00899"/>
    </source>
</evidence>
<evidence type="ECO:0000313" key="14">
    <source>
        <dbReference type="EMBL" id="GHC67057.1"/>
    </source>
</evidence>
<keyword evidence="2" id="KW-0808">Transferase</keyword>
<gene>
    <name evidence="14" type="ORF">GCM10010136_10770</name>
</gene>
<evidence type="ECO:0000256" key="3">
    <source>
        <dbReference type="ARBA" id="ARBA00022741"/>
    </source>
</evidence>
<dbReference type="NCBIfam" id="NF004281">
    <property type="entry name" value="PRK05690.1"/>
    <property type="match status" value="1"/>
</dbReference>
<evidence type="ECO:0000256" key="10">
    <source>
        <dbReference type="ARBA" id="ARBA00075110"/>
    </source>
</evidence>
<organism evidence="14 15">
    <name type="scientific">Limoniibacter endophyticus</name>
    <dbReference type="NCBI Taxonomy" id="1565040"/>
    <lineage>
        <taxon>Bacteria</taxon>
        <taxon>Pseudomonadati</taxon>
        <taxon>Pseudomonadota</taxon>
        <taxon>Alphaproteobacteria</taxon>
        <taxon>Hyphomicrobiales</taxon>
        <taxon>Bartonellaceae</taxon>
        <taxon>Limoniibacter</taxon>
    </lineage>
</organism>
<dbReference type="Gene3D" id="3.40.50.720">
    <property type="entry name" value="NAD(P)-binding Rossmann-like Domain"/>
    <property type="match status" value="1"/>
</dbReference>
<dbReference type="GO" id="GO:0061605">
    <property type="term" value="F:molybdopterin-synthase adenylyltransferase activity"/>
    <property type="evidence" value="ECO:0007669"/>
    <property type="project" value="UniProtKB-EC"/>
</dbReference>
<dbReference type="AlphaFoldDB" id="A0A8J3GG71"/>
<dbReference type="CDD" id="cd00757">
    <property type="entry name" value="ThiF_MoeB_HesA_family"/>
    <property type="match status" value="1"/>
</dbReference>
<evidence type="ECO:0000256" key="2">
    <source>
        <dbReference type="ARBA" id="ARBA00022679"/>
    </source>
</evidence>